<sequence length="126" mass="13655">MSDPGTLACAWIHGKVDIRDSKTGDVILKHSVTGPIANAFVSTDHQLVIVSTDGKGLWILLLHGFVIDEGVTGIDNGQSLLHELGIKKHNLLTELQNYEQCQDGGVVDEIGANEKKIPVGFMLQIR</sequence>
<dbReference type="GO" id="GO:0034464">
    <property type="term" value="C:BBSome"/>
    <property type="evidence" value="ECO:0007669"/>
    <property type="project" value="InterPro"/>
</dbReference>
<dbReference type="GO" id="GO:1905515">
    <property type="term" value="P:non-motile cilium assembly"/>
    <property type="evidence" value="ECO:0007669"/>
    <property type="project" value="InterPro"/>
</dbReference>
<dbReference type="GO" id="GO:0036064">
    <property type="term" value="C:ciliary basal body"/>
    <property type="evidence" value="ECO:0007669"/>
    <property type="project" value="TreeGrafter"/>
</dbReference>
<accession>A0A183ENQ4</accession>
<dbReference type="InterPro" id="IPR016616">
    <property type="entry name" value="Bardet-Biedl_syndrome_2_prot"/>
</dbReference>
<gene>
    <name evidence="1" type="ORF">GPUH_LOCUS22596</name>
</gene>
<reference evidence="1 2" key="2">
    <citation type="submission" date="2018-11" db="EMBL/GenBank/DDBJ databases">
        <authorList>
            <consortium name="Pathogen Informatics"/>
        </authorList>
    </citation>
    <scope>NUCLEOTIDE SEQUENCE [LARGE SCALE GENOMIC DNA]</scope>
</reference>
<dbReference type="AlphaFoldDB" id="A0A183ENQ4"/>
<reference evidence="3" key="1">
    <citation type="submission" date="2016-06" db="UniProtKB">
        <authorList>
            <consortium name="WormBaseParasite"/>
        </authorList>
    </citation>
    <scope>IDENTIFICATION</scope>
</reference>
<dbReference type="GO" id="GO:0031514">
    <property type="term" value="C:motile cilium"/>
    <property type="evidence" value="ECO:0007669"/>
    <property type="project" value="TreeGrafter"/>
</dbReference>
<evidence type="ECO:0000313" key="3">
    <source>
        <dbReference type="WBParaSite" id="GPUH_0002262201-mRNA-1"/>
    </source>
</evidence>
<keyword evidence="2" id="KW-1185">Reference proteome</keyword>
<dbReference type="WBParaSite" id="GPUH_0002262201-mRNA-1">
    <property type="protein sequence ID" value="GPUH_0002262201-mRNA-1"/>
    <property type="gene ID" value="GPUH_0002262201"/>
</dbReference>
<protein>
    <submittedName>
        <fullName evidence="3">PPM-type phosphatase domain-containing protein</fullName>
    </submittedName>
</protein>
<organism evidence="3">
    <name type="scientific">Gongylonema pulchrum</name>
    <dbReference type="NCBI Taxonomy" id="637853"/>
    <lineage>
        <taxon>Eukaryota</taxon>
        <taxon>Metazoa</taxon>
        <taxon>Ecdysozoa</taxon>
        <taxon>Nematoda</taxon>
        <taxon>Chromadorea</taxon>
        <taxon>Rhabditida</taxon>
        <taxon>Spirurina</taxon>
        <taxon>Spiruromorpha</taxon>
        <taxon>Spiruroidea</taxon>
        <taxon>Gongylonematidae</taxon>
        <taxon>Gongylonema</taxon>
    </lineage>
</organism>
<evidence type="ECO:0000313" key="1">
    <source>
        <dbReference type="EMBL" id="VDN40264.1"/>
    </source>
</evidence>
<dbReference type="GO" id="GO:0043005">
    <property type="term" value="C:neuron projection"/>
    <property type="evidence" value="ECO:0007669"/>
    <property type="project" value="TreeGrafter"/>
</dbReference>
<dbReference type="Proteomes" id="UP000271098">
    <property type="component" value="Unassembled WGS sequence"/>
</dbReference>
<dbReference type="GO" id="GO:0016020">
    <property type="term" value="C:membrane"/>
    <property type="evidence" value="ECO:0007669"/>
    <property type="project" value="TreeGrafter"/>
</dbReference>
<proteinExistence type="predicted"/>
<dbReference type="EMBL" id="UYRT01095458">
    <property type="protein sequence ID" value="VDN40264.1"/>
    <property type="molecule type" value="Genomic_DNA"/>
</dbReference>
<dbReference type="OrthoDB" id="2120021at2759"/>
<evidence type="ECO:0000313" key="2">
    <source>
        <dbReference type="Proteomes" id="UP000271098"/>
    </source>
</evidence>
<dbReference type="PANTHER" id="PTHR32465:SF0">
    <property type="entry name" value="BARDET-BIEDL SYNDROME 2 PROTEIN"/>
    <property type="match status" value="1"/>
</dbReference>
<dbReference type="PANTHER" id="PTHR32465">
    <property type="entry name" value="BARDET-BIEDL SYNDROME 2 PROTEIN"/>
    <property type="match status" value="1"/>
</dbReference>
<name>A0A183ENQ4_9BILA</name>